<dbReference type="Proteomes" id="UP001304298">
    <property type="component" value="Unassembled WGS sequence"/>
</dbReference>
<sequence length="78" mass="8634">MTLPETELAKLDNANLNVLVAGGSPNVVTAALDELHARAYAEDRHRRNTETGCYRTAAAIRGEAWIRKVFPQRPNPFS</sequence>
<evidence type="ECO:0000313" key="1">
    <source>
        <dbReference type="EMBL" id="MEA5366080.1"/>
    </source>
</evidence>
<reference evidence="1 2" key="1">
    <citation type="submission" date="2023-12" db="EMBL/GenBank/DDBJ databases">
        <title>Amycolatopsis sp. V23-08.</title>
        <authorList>
            <person name="Somphong A."/>
        </authorList>
    </citation>
    <scope>NUCLEOTIDE SEQUENCE [LARGE SCALE GENOMIC DNA]</scope>
    <source>
        <strain evidence="1 2">V23-08</strain>
    </source>
</reference>
<gene>
    <name evidence="1" type="ORF">VA596_41590</name>
</gene>
<comment type="caution">
    <text evidence="1">The sequence shown here is derived from an EMBL/GenBank/DDBJ whole genome shotgun (WGS) entry which is preliminary data.</text>
</comment>
<proteinExistence type="predicted"/>
<dbReference type="RefSeq" id="WP_323335074.1">
    <property type="nucleotide sequence ID" value="NZ_JAYFSI010000014.1"/>
</dbReference>
<accession>A0ABU5RJS9</accession>
<evidence type="ECO:0000313" key="2">
    <source>
        <dbReference type="Proteomes" id="UP001304298"/>
    </source>
</evidence>
<dbReference type="EMBL" id="JAYFSI010000014">
    <property type="protein sequence ID" value="MEA5366080.1"/>
    <property type="molecule type" value="Genomic_DNA"/>
</dbReference>
<keyword evidence="2" id="KW-1185">Reference proteome</keyword>
<organism evidence="1 2">
    <name type="scientific">Amycolatopsis heterodermiae</name>
    <dbReference type="NCBI Taxonomy" id="3110235"/>
    <lineage>
        <taxon>Bacteria</taxon>
        <taxon>Bacillati</taxon>
        <taxon>Actinomycetota</taxon>
        <taxon>Actinomycetes</taxon>
        <taxon>Pseudonocardiales</taxon>
        <taxon>Pseudonocardiaceae</taxon>
        <taxon>Amycolatopsis</taxon>
    </lineage>
</organism>
<protein>
    <submittedName>
        <fullName evidence="1">Uncharacterized protein</fullName>
    </submittedName>
</protein>
<name>A0ABU5RJS9_9PSEU</name>